<feature type="compositionally biased region" description="Pro residues" evidence="1">
    <location>
        <begin position="656"/>
        <end position="670"/>
    </location>
</feature>
<dbReference type="Proteomes" id="UP001189429">
    <property type="component" value="Unassembled WGS sequence"/>
</dbReference>
<gene>
    <name evidence="3" type="ORF">PCOR1329_LOCUS26259</name>
</gene>
<feature type="signal peptide" evidence="2">
    <location>
        <begin position="1"/>
        <end position="26"/>
    </location>
</feature>
<evidence type="ECO:0000313" key="3">
    <source>
        <dbReference type="EMBL" id="CAK0826404.1"/>
    </source>
</evidence>
<feature type="compositionally biased region" description="Pro residues" evidence="1">
    <location>
        <begin position="631"/>
        <end position="646"/>
    </location>
</feature>
<organism evidence="3 4">
    <name type="scientific">Prorocentrum cordatum</name>
    <dbReference type="NCBI Taxonomy" id="2364126"/>
    <lineage>
        <taxon>Eukaryota</taxon>
        <taxon>Sar</taxon>
        <taxon>Alveolata</taxon>
        <taxon>Dinophyceae</taxon>
        <taxon>Prorocentrales</taxon>
        <taxon>Prorocentraceae</taxon>
        <taxon>Prorocentrum</taxon>
    </lineage>
</organism>
<keyword evidence="4" id="KW-1185">Reference proteome</keyword>
<dbReference type="PANTHER" id="PTHR46155">
    <property type="entry name" value="BIFUNCTIONAL INHIBITOR/LIPID-TRANSFER PROTEIN/SEED STORAGE 2S ALBUMIN SUPERFAMILY PROTEIN"/>
    <property type="match status" value="1"/>
</dbReference>
<dbReference type="PANTHER" id="PTHR46155:SF1">
    <property type="entry name" value="BIFUNCTIONAL INHIBITOR_LIPID-TRANSFER PROTEIN_SEED STORAGE 2S ALBUMIN SUPERFAMILY PROTEIN"/>
    <property type="match status" value="1"/>
</dbReference>
<accession>A0ABN9S5E3</accession>
<reference evidence="3" key="1">
    <citation type="submission" date="2023-10" db="EMBL/GenBank/DDBJ databases">
        <authorList>
            <person name="Chen Y."/>
            <person name="Shah S."/>
            <person name="Dougan E. K."/>
            <person name="Thang M."/>
            <person name="Chan C."/>
        </authorList>
    </citation>
    <scope>NUCLEOTIDE SEQUENCE [LARGE SCALE GENOMIC DNA]</scope>
</reference>
<protein>
    <recommendedName>
        <fullName evidence="5">Subtilisin</fullName>
    </recommendedName>
</protein>
<proteinExistence type="predicted"/>
<name>A0ABN9S5E3_9DINO</name>
<sequence>MPATGKAQSIAGVLAIFLQGVPTATSMAMNVEDGVHRDVFQHNTSRTIAYMQSAFQYYLALDITAQSNEFLYDGAAWEQTAPYTDPSGNRVLAPFFSTDAVGVRVEMNGQSHDFFLENSDLGKSLHTLVTGTPVLQTPCSGANSNKPYAYAMVQTSTAHSDLWGVVATNSLEPFYCTNVDRLSFNAHRMSVKFRIGILRDEEACCCCPGSADGIGIHSVSSGVHEHGSNSVFYASKVYVITQITPSLADVHVDLSGGNGGASGQSVYTAPDGTVVSSSAPTYTNSNYYYLGYLFDGSDSHEPSGCSSNDVHTCYWVTDNGQTAAIQTLSITLSEVKFISRIRVHMPALIERRSNYRIEVASTELGTLNDRSGGYVDVSGWTEDLLDTYIMEEVKVVQISLQPHYFYSKYSAFLDEVELFEIPPTPSPTSALIWAIGSCGQSCDSVCSGMGGTCDSAANAQIRSCQSFLGTLASAGITWHTTLSCNGDGGGSYEGMPALSDTGGVTWWTGGSNTFCNSVRFDVHRPMCSCTGASVAPPTSYSPCYPTPYPTAYPSPFPTLYPTAYPSPFPTAYPSPFPTLYPTAYPSPFPTAYPSPFPTLYPTAYPSPFPTAYPSPFPTLYPTAYPSPFPTSFPTPSPTHLPTPNPTSNPTSSPTSSPTPSPTQVVAPPPTGMTVAGVGDPHLVNTYGQKFDLFQAGHHTLIKIPRWARQRTNFLVQAIASRAGAGCADLYFTEVNISGSWTRRHRAADLRWAAEVARPGKAKWMKFHGGISVKIVHGHTVQSTRYLNILVKGLGRVEGPVGGLLGGDDHTAAATPDKGCKKLVSL</sequence>
<feature type="region of interest" description="Disordered" evidence="1">
    <location>
        <begin position="631"/>
        <end position="673"/>
    </location>
</feature>
<evidence type="ECO:0008006" key="5">
    <source>
        <dbReference type="Google" id="ProtNLM"/>
    </source>
</evidence>
<feature type="chain" id="PRO_5046726606" description="Subtilisin" evidence="2">
    <location>
        <begin position="27"/>
        <end position="825"/>
    </location>
</feature>
<dbReference type="EMBL" id="CAUYUJ010009308">
    <property type="protein sequence ID" value="CAK0826404.1"/>
    <property type="molecule type" value="Genomic_DNA"/>
</dbReference>
<evidence type="ECO:0000256" key="2">
    <source>
        <dbReference type="SAM" id="SignalP"/>
    </source>
</evidence>
<comment type="caution">
    <text evidence="3">The sequence shown here is derived from an EMBL/GenBank/DDBJ whole genome shotgun (WGS) entry which is preliminary data.</text>
</comment>
<evidence type="ECO:0000256" key="1">
    <source>
        <dbReference type="SAM" id="MobiDB-lite"/>
    </source>
</evidence>
<evidence type="ECO:0000313" key="4">
    <source>
        <dbReference type="Proteomes" id="UP001189429"/>
    </source>
</evidence>
<keyword evidence="2" id="KW-0732">Signal</keyword>